<evidence type="ECO:0000256" key="2">
    <source>
        <dbReference type="SAM" id="Phobius"/>
    </source>
</evidence>
<feature type="region of interest" description="Disordered" evidence="1">
    <location>
        <begin position="37"/>
        <end position="74"/>
    </location>
</feature>
<evidence type="ECO:0000313" key="4">
    <source>
        <dbReference type="Proteomes" id="UP000199245"/>
    </source>
</evidence>
<evidence type="ECO:0000313" key="3">
    <source>
        <dbReference type="EMBL" id="SDE95123.1"/>
    </source>
</evidence>
<dbReference type="EMBL" id="FMZW01000040">
    <property type="protein sequence ID" value="SDE95123.1"/>
    <property type="molecule type" value="Genomic_DNA"/>
</dbReference>
<keyword evidence="2" id="KW-0472">Membrane</keyword>
<feature type="transmembrane region" description="Helical" evidence="2">
    <location>
        <begin position="12"/>
        <end position="32"/>
    </location>
</feature>
<gene>
    <name evidence="3" type="ORF">SAMN05216337_104032</name>
</gene>
<organism evidence="3 4">
    <name type="scientific">Bradyrhizobium brasilense</name>
    <dbReference type="NCBI Taxonomy" id="1419277"/>
    <lineage>
        <taxon>Bacteria</taxon>
        <taxon>Pseudomonadati</taxon>
        <taxon>Pseudomonadota</taxon>
        <taxon>Alphaproteobacteria</taxon>
        <taxon>Hyphomicrobiales</taxon>
        <taxon>Nitrobacteraceae</taxon>
        <taxon>Bradyrhizobium</taxon>
    </lineage>
</organism>
<reference evidence="3 4" key="1">
    <citation type="submission" date="2016-10" db="EMBL/GenBank/DDBJ databases">
        <authorList>
            <person name="de Groot N.N."/>
        </authorList>
    </citation>
    <scope>NUCLEOTIDE SEQUENCE [LARGE SCALE GENOMIC DNA]</scope>
    <source>
        <strain evidence="3 4">R5</strain>
    </source>
</reference>
<proteinExistence type="predicted"/>
<accession>A0A1G7H488</accession>
<dbReference type="AlphaFoldDB" id="A0A1G7H488"/>
<sequence>MAKALLLSLQLPHWLIIAGAALIVVGLIGLVISRRRRTNVQDEATTEPSSEPRPQLSPLPDLLNSRPRKDRREI</sequence>
<name>A0A1G7H488_9BRAD</name>
<keyword evidence="2" id="KW-1133">Transmembrane helix</keyword>
<dbReference type="NCBIfam" id="TIGR01167">
    <property type="entry name" value="LPXTG_anchor"/>
    <property type="match status" value="1"/>
</dbReference>
<evidence type="ECO:0000256" key="1">
    <source>
        <dbReference type="SAM" id="MobiDB-lite"/>
    </source>
</evidence>
<protein>
    <submittedName>
        <fullName evidence="3">LPXTG-motif cell wall anchor domain-containing protein</fullName>
    </submittedName>
</protein>
<keyword evidence="2" id="KW-0812">Transmembrane</keyword>
<dbReference type="Proteomes" id="UP000199245">
    <property type="component" value="Unassembled WGS sequence"/>
</dbReference>